<name>A0A225W7F8_9STRA</name>
<sequence>MALRFQDTVWLLQESKTAFFSPRYSQESLSVCTQVFPFWTQPQIVLRLGPVEYLVLHSSPADAAKRSEDPNETKKLLQVTVRPLVDVRRTQLYQTAASTQVLEFFVDVEPTRARLLRCLRGEEGQEREQTGEQGKKLLDDAFVALEQAQKCSDKDTALRLYQAAEKGFGEAEKLLQDDRSRALVRTRRGDLQRTIRGFTEVAVELSTHISERLEELRQFAAEQENVTESDNRTDLVGRLAALKNERAGPAPPIDDLAKRLRRLKGDGGSIGTAAVESDVYQMIEQMADEITLGIEDEETKESENLDSDIASKSERSSSFKSS</sequence>
<dbReference type="AlphaFoldDB" id="A0A225W7F8"/>
<reference evidence="3" key="1">
    <citation type="submission" date="2017-03" db="EMBL/GenBank/DDBJ databases">
        <title>Phytopthora megakarya and P. palmivora, two closely related causual agents of cacao black pod achieved similar genome size and gene model numbers by different mechanisms.</title>
        <authorList>
            <person name="Ali S."/>
            <person name="Shao J."/>
            <person name="Larry D.J."/>
            <person name="Kronmiller B."/>
            <person name="Shen D."/>
            <person name="Strem M.D."/>
            <person name="Melnick R.L."/>
            <person name="Guiltinan M.J."/>
            <person name="Tyler B.M."/>
            <person name="Meinhardt L.W."/>
            <person name="Bailey B.A."/>
        </authorList>
    </citation>
    <scope>NUCLEOTIDE SEQUENCE [LARGE SCALE GENOMIC DNA]</scope>
    <source>
        <strain evidence="3">zdho120</strain>
    </source>
</reference>
<feature type="region of interest" description="Disordered" evidence="1">
    <location>
        <begin position="294"/>
        <end position="322"/>
    </location>
</feature>
<evidence type="ECO:0000313" key="2">
    <source>
        <dbReference type="EMBL" id="OWZ13334.1"/>
    </source>
</evidence>
<evidence type="ECO:0000256" key="1">
    <source>
        <dbReference type="SAM" id="MobiDB-lite"/>
    </source>
</evidence>
<dbReference type="OrthoDB" id="124239at2759"/>
<keyword evidence="3" id="KW-1185">Reference proteome</keyword>
<organism evidence="2 3">
    <name type="scientific">Phytophthora megakarya</name>
    <dbReference type="NCBI Taxonomy" id="4795"/>
    <lineage>
        <taxon>Eukaryota</taxon>
        <taxon>Sar</taxon>
        <taxon>Stramenopiles</taxon>
        <taxon>Oomycota</taxon>
        <taxon>Peronosporomycetes</taxon>
        <taxon>Peronosporales</taxon>
        <taxon>Peronosporaceae</taxon>
        <taxon>Phytophthora</taxon>
    </lineage>
</organism>
<proteinExistence type="predicted"/>
<feature type="compositionally biased region" description="Acidic residues" evidence="1">
    <location>
        <begin position="294"/>
        <end position="306"/>
    </location>
</feature>
<dbReference type="EMBL" id="NBNE01001608">
    <property type="protein sequence ID" value="OWZ13334.1"/>
    <property type="molecule type" value="Genomic_DNA"/>
</dbReference>
<accession>A0A225W7F8</accession>
<gene>
    <name evidence="2" type="ORF">PHMEG_00013360</name>
</gene>
<comment type="caution">
    <text evidence="2">The sequence shown here is derived from an EMBL/GenBank/DDBJ whole genome shotgun (WGS) entry which is preliminary data.</text>
</comment>
<evidence type="ECO:0000313" key="3">
    <source>
        <dbReference type="Proteomes" id="UP000198211"/>
    </source>
</evidence>
<feature type="compositionally biased region" description="Basic and acidic residues" evidence="1">
    <location>
        <begin position="309"/>
        <end position="322"/>
    </location>
</feature>
<protein>
    <submittedName>
        <fullName evidence="2">Uncharacterized protein</fullName>
    </submittedName>
</protein>
<dbReference type="Proteomes" id="UP000198211">
    <property type="component" value="Unassembled WGS sequence"/>
</dbReference>